<feature type="domain" description="Peptidase S11 D-Ala-D-Ala carboxypeptidase A C-terminal" evidence="14">
    <location>
        <begin position="259"/>
        <end position="349"/>
    </location>
</feature>
<dbReference type="GO" id="GO:0008360">
    <property type="term" value="P:regulation of cell shape"/>
    <property type="evidence" value="ECO:0007669"/>
    <property type="project" value="UniProtKB-KW"/>
</dbReference>
<keyword evidence="16" id="KW-1185">Reference proteome</keyword>
<sequence length="368" mass="39019">MLDSLNPAAALETEAERILLLDLETGTSLIARDTDAAFAPGNFAKLVTAAVVFEAIEAGELTLDTRFPVTEHAWRTGGAPARVTTMFAPLKSQPSVADLLQGLVVQYANDAAIILAEGIAGDEAGFTTRMNALAGKIGLTHSRFVNPTGLPQDGATTSIADLVRLAAWIRDTHPELAALYGQPEFTFNKIRQLNKSTHLRDLPGSDGMMLAFDEAAGFGALVTAERDGRRIVLAMNGLKGEEQRRRDIKALVEQAFTAYTPARLFDARHSVGSVRVYGGAAARLAVEPVEGVSATIPAGDRSGLSARIVYDGPVIAPIAAGTPVAELEIRDADTVIRRVPLVASTDVPLGSLSSRARDAVVESLVGWW</sequence>
<keyword evidence="11" id="KW-0961">Cell wall biogenesis/degradation</keyword>
<dbReference type="GO" id="GO:0046677">
    <property type="term" value="P:response to antibiotic"/>
    <property type="evidence" value="ECO:0007669"/>
    <property type="project" value="InterPro"/>
</dbReference>
<dbReference type="InterPro" id="IPR015956">
    <property type="entry name" value="Peniciliin-bd_prot_C_sf"/>
</dbReference>
<evidence type="ECO:0000256" key="13">
    <source>
        <dbReference type="RuleBase" id="RU004016"/>
    </source>
</evidence>
<keyword evidence="9" id="KW-0133">Cell shape</keyword>
<dbReference type="GO" id="GO:0008800">
    <property type="term" value="F:beta-lactamase activity"/>
    <property type="evidence" value="ECO:0007669"/>
    <property type="project" value="InterPro"/>
</dbReference>
<dbReference type="GO" id="GO:0071555">
    <property type="term" value="P:cell wall organization"/>
    <property type="evidence" value="ECO:0007669"/>
    <property type="project" value="UniProtKB-KW"/>
</dbReference>
<evidence type="ECO:0000256" key="5">
    <source>
        <dbReference type="ARBA" id="ARBA00022645"/>
    </source>
</evidence>
<dbReference type="GO" id="GO:0030655">
    <property type="term" value="P:beta-lactam antibiotic catabolic process"/>
    <property type="evidence" value="ECO:0007669"/>
    <property type="project" value="InterPro"/>
</dbReference>
<dbReference type="Pfam" id="PF00768">
    <property type="entry name" value="Peptidase_S11"/>
    <property type="match status" value="1"/>
</dbReference>
<dbReference type="EC" id="3.4.16.4" evidence="4"/>
<dbReference type="GO" id="GO:0009002">
    <property type="term" value="F:serine-type D-Ala-D-Ala carboxypeptidase activity"/>
    <property type="evidence" value="ECO:0007669"/>
    <property type="project" value="UniProtKB-EC"/>
</dbReference>
<dbReference type="Proteomes" id="UP000631694">
    <property type="component" value="Unassembled WGS sequence"/>
</dbReference>
<dbReference type="InterPro" id="IPR018044">
    <property type="entry name" value="Peptidase_S11"/>
</dbReference>
<evidence type="ECO:0000256" key="3">
    <source>
        <dbReference type="ARBA" id="ARBA00007164"/>
    </source>
</evidence>
<evidence type="ECO:0000256" key="12">
    <source>
        <dbReference type="ARBA" id="ARBA00034000"/>
    </source>
</evidence>
<dbReference type="InterPro" id="IPR000871">
    <property type="entry name" value="Beta-lactam_class-A"/>
</dbReference>
<keyword evidence="10" id="KW-0573">Peptidoglycan synthesis</keyword>
<dbReference type="InterPro" id="IPR001967">
    <property type="entry name" value="Peptidase_S11_N"/>
</dbReference>
<dbReference type="SUPFAM" id="SSF69189">
    <property type="entry name" value="Penicillin-binding protein associated domain"/>
    <property type="match status" value="1"/>
</dbReference>
<name>A0A931I2S0_9HYPH</name>
<evidence type="ECO:0000256" key="7">
    <source>
        <dbReference type="ARBA" id="ARBA00022729"/>
    </source>
</evidence>
<dbReference type="PRINTS" id="PR00725">
    <property type="entry name" value="DADACBPTASE1"/>
</dbReference>
<dbReference type="GO" id="GO:0009252">
    <property type="term" value="P:peptidoglycan biosynthetic process"/>
    <property type="evidence" value="ECO:0007669"/>
    <property type="project" value="UniProtKB-KW"/>
</dbReference>
<organism evidence="15 16">
    <name type="scientific">Methylobrevis albus</name>
    <dbReference type="NCBI Taxonomy" id="2793297"/>
    <lineage>
        <taxon>Bacteria</taxon>
        <taxon>Pseudomonadati</taxon>
        <taxon>Pseudomonadota</taxon>
        <taxon>Alphaproteobacteria</taxon>
        <taxon>Hyphomicrobiales</taxon>
        <taxon>Pleomorphomonadaceae</taxon>
        <taxon>Methylobrevis</taxon>
    </lineage>
</organism>
<dbReference type="Pfam" id="PF07943">
    <property type="entry name" value="PBP5_C"/>
    <property type="match status" value="1"/>
</dbReference>
<dbReference type="Gene3D" id="3.40.710.10">
    <property type="entry name" value="DD-peptidase/beta-lactamase superfamily"/>
    <property type="match status" value="1"/>
</dbReference>
<dbReference type="RefSeq" id="WP_197312263.1">
    <property type="nucleotide sequence ID" value="NZ_JADZLT010000053.1"/>
</dbReference>
<dbReference type="GO" id="GO:0006508">
    <property type="term" value="P:proteolysis"/>
    <property type="evidence" value="ECO:0007669"/>
    <property type="project" value="UniProtKB-KW"/>
</dbReference>
<evidence type="ECO:0000256" key="11">
    <source>
        <dbReference type="ARBA" id="ARBA00023316"/>
    </source>
</evidence>
<dbReference type="InterPro" id="IPR037167">
    <property type="entry name" value="Peptidase_S11_C_sf"/>
</dbReference>
<keyword evidence="6" id="KW-0645">Protease</keyword>
<dbReference type="PANTHER" id="PTHR35333">
    <property type="entry name" value="BETA-LACTAMASE"/>
    <property type="match status" value="1"/>
</dbReference>
<dbReference type="SMART" id="SM00936">
    <property type="entry name" value="PBP5_C"/>
    <property type="match status" value="1"/>
</dbReference>
<evidence type="ECO:0000313" key="15">
    <source>
        <dbReference type="EMBL" id="MBH0239175.1"/>
    </source>
</evidence>
<comment type="catalytic activity">
    <reaction evidence="12">
        <text>Preferential cleavage: (Ac)2-L-Lys-D-Ala-|-D-Ala. Also transpeptidation of peptidyl-alanyl moieties that are N-acyl substituents of D-alanine.</text>
        <dbReference type="EC" id="3.4.16.4"/>
    </reaction>
</comment>
<evidence type="ECO:0000256" key="8">
    <source>
        <dbReference type="ARBA" id="ARBA00022801"/>
    </source>
</evidence>
<evidence type="ECO:0000313" key="16">
    <source>
        <dbReference type="Proteomes" id="UP000631694"/>
    </source>
</evidence>
<dbReference type="EMBL" id="JADZLT010000053">
    <property type="protein sequence ID" value="MBH0239175.1"/>
    <property type="molecule type" value="Genomic_DNA"/>
</dbReference>
<reference evidence="15" key="1">
    <citation type="submission" date="2020-12" db="EMBL/GenBank/DDBJ databases">
        <title>Methylobrevis albus sp. nov., isolated from fresh water lack sediment.</title>
        <authorList>
            <person name="Zou Q."/>
        </authorList>
    </citation>
    <scope>NUCLEOTIDE SEQUENCE</scope>
    <source>
        <strain evidence="15">L22</strain>
    </source>
</reference>
<evidence type="ECO:0000256" key="6">
    <source>
        <dbReference type="ARBA" id="ARBA00022670"/>
    </source>
</evidence>
<gene>
    <name evidence="15" type="ORF">I5731_15220</name>
</gene>
<keyword evidence="7" id="KW-0732">Signal</keyword>
<dbReference type="InterPro" id="IPR012338">
    <property type="entry name" value="Beta-lactam/transpept-like"/>
</dbReference>
<comment type="similarity">
    <text evidence="3 13">Belongs to the peptidase S11 family.</text>
</comment>
<comment type="caution">
    <text evidence="15">The sequence shown here is derived from an EMBL/GenBank/DDBJ whole genome shotgun (WGS) entry which is preliminary data.</text>
</comment>
<evidence type="ECO:0000256" key="10">
    <source>
        <dbReference type="ARBA" id="ARBA00022984"/>
    </source>
</evidence>
<protein>
    <recommendedName>
        <fullName evidence="4">serine-type D-Ala-D-Ala carboxypeptidase</fullName>
        <ecNumber evidence="4">3.4.16.4</ecNumber>
    </recommendedName>
</protein>
<keyword evidence="8" id="KW-0378">Hydrolase</keyword>
<evidence type="ECO:0000256" key="1">
    <source>
        <dbReference type="ARBA" id="ARBA00003217"/>
    </source>
</evidence>
<proteinExistence type="inferred from homology"/>
<accession>A0A931I2S0</accession>
<evidence type="ECO:0000259" key="14">
    <source>
        <dbReference type="SMART" id="SM00936"/>
    </source>
</evidence>
<dbReference type="InterPro" id="IPR012907">
    <property type="entry name" value="Peptidase_S11_C"/>
</dbReference>
<evidence type="ECO:0000256" key="9">
    <source>
        <dbReference type="ARBA" id="ARBA00022960"/>
    </source>
</evidence>
<keyword evidence="5 15" id="KW-0121">Carboxypeptidase</keyword>
<evidence type="ECO:0000256" key="2">
    <source>
        <dbReference type="ARBA" id="ARBA00004752"/>
    </source>
</evidence>
<dbReference type="Gene3D" id="2.60.410.10">
    <property type="entry name" value="D-Ala-D-Ala carboxypeptidase, C-terminal domain"/>
    <property type="match status" value="1"/>
</dbReference>
<dbReference type="PANTHER" id="PTHR35333:SF4">
    <property type="entry name" value="SLR0121 PROTEIN"/>
    <property type="match status" value="1"/>
</dbReference>
<comment type="function">
    <text evidence="1">Removes C-terminal D-alanyl residues from sugar-peptide cell wall precursors.</text>
</comment>
<dbReference type="SUPFAM" id="SSF56601">
    <property type="entry name" value="beta-lactamase/transpeptidase-like"/>
    <property type="match status" value="1"/>
</dbReference>
<dbReference type="AlphaFoldDB" id="A0A931I2S0"/>
<comment type="pathway">
    <text evidence="2">Cell wall biogenesis; peptidoglycan biosynthesis.</text>
</comment>
<evidence type="ECO:0000256" key="4">
    <source>
        <dbReference type="ARBA" id="ARBA00012448"/>
    </source>
</evidence>